<dbReference type="NCBIfam" id="TIGR02124">
    <property type="entry name" value="hypE"/>
    <property type="match status" value="1"/>
</dbReference>
<dbReference type="SUPFAM" id="SSF55326">
    <property type="entry name" value="PurM N-terminal domain-like"/>
    <property type="match status" value="1"/>
</dbReference>
<dbReference type="SUPFAM" id="SSF56042">
    <property type="entry name" value="PurM C-terminal domain-like"/>
    <property type="match status" value="1"/>
</dbReference>
<dbReference type="AlphaFoldDB" id="R7RRZ7"/>
<dbReference type="Pfam" id="PF00586">
    <property type="entry name" value="AIRS"/>
    <property type="match status" value="1"/>
</dbReference>
<dbReference type="Gene3D" id="3.30.1330.10">
    <property type="entry name" value="PurM-like, N-terminal domain"/>
    <property type="match status" value="1"/>
</dbReference>
<dbReference type="Proteomes" id="UP000014923">
    <property type="component" value="Unassembled WGS sequence"/>
</dbReference>
<dbReference type="PANTHER" id="PTHR30303:SF0">
    <property type="entry name" value="CARBAMOYL DEHYDRATASE HYPE"/>
    <property type="match status" value="1"/>
</dbReference>
<comment type="similarity">
    <text evidence="1">Belongs to the HypE family.</text>
</comment>
<dbReference type="InterPro" id="IPR036921">
    <property type="entry name" value="PurM-like_N_sf"/>
</dbReference>
<dbReference type="eggNOG" id="COG0309">
    <property type="taxonomic scope" value="Bacteria"/>
</dbReference>
<feature type="domain" description="PurM-like C-terminal" evidence="3">
    <location>
        <begin position="161"/>
        <end position="308"/>
    </location>
</feature>
<dbReference type="InterPro" id="IPR010918">
    <property type="entry name" value="PurM-like_C_dom"/>
</dbReference>
<dbReference type="InterPro" id="IPR036676">
    <property type="entry name" value="PurM-like_C_sf"/>
</dbReference>
<feature type="domain" description="PurM-like N-terminal" evidence="2">
    <location>
        <begin position="38"/>
        <end position="148"/>
    </location>
</feature>
<accession>R7RRZ7</accession>
<evidence type="ECO:0000313" key="5">
    <source>
        <dbReference type="Proteomes" id="UP000014923"/>
    </source>
</evidence>
<dbReference type="PIRSF" id="PIRSF005644">
    <property type="entry name" value="Hdrgns_mtr_HypE"/>
    <property type="match status" value="1"/>
</dbReference>
<gene>
    <name evidence="4" type="ORF">TCEL_00202</name>
</gene>
<evidence type="ECO:0000259" key="2">
    <source>
        <dbReference type="Pfam" id="PF00586"/>
    </source>
</evidence>
<dbReference type="Pfam" id="PF02769">
    <property type="entry name" value="AIRS_C"/>
    <property type="match status" value="1"/>
</dbReference>
<comment type="caution">
    <text evidence="4">The sequence shown here is derived from an EMBL/GenBank/DDBJ whole genome shotgun (WGS) entry which is preliminary data.</text>
</comment>
<dbReference type="PANTHER" id="PTHR30303">
    <property type="entry name" value="HYDROGENASE ISOENZYMES FORMATION PROTEIN HYPE"/>
    <property type="match status" value="1"/>
</dbReference>
<dbReference type="EMBL" id="CAVN010000095">
    <property type="protein sequence ID" value="CDF58156.1"/>
    <property type="molecule type" value="Genomic_DNA"/>
</dbReference>
<reference evidence="4" key="1">
    <citation type="submission" date="2013-03" db="EMBL/GenBank/DDBJ databases">
        <title>Draft genome sequence of the hydrogen-ethanol-producing anaerobic alkalithermophilic Caloramator celere.</title>
        <authorList>
            <person name="Ciranna A."/>
            <person name="Larjo A."/>
            <person name="Kivisto A."/>
            <person name="Santala V."/>
            <person name="Roos C."/>
            <person name="Karp M."/>
        </authorList>
    </citation>
    <scope>NUCLEOTIDE SEQUENCE [LARGE SCALE GENOMIC DNA]</scope>
    <source>
        <strain evidence="4">DSM 8682</strain>
    </source>
</reference>
<evidence type="ECO:0000259" key="3">
    <source>
        <dbReference type="Pfam" id="PF02769"/>
    </source>
</evidence>
<name>R7RRZ7_9CLOT</name>
<protein>
    <submittedName>
        <fullName evidence="4">[NiFe] hydrogenase metallocenter assembly protein HypE</fullName>
    </submittedName>
</protein>
<organism evidence="4 5">
    <name type="scientific">Thermobrachium celere DSM 8682</name>
    <dbReference type="NCBI Taxonomy" id="941824"/>
    <lineage>
        <taxon>Bacteria</taxon>
        <taxon>Bacillati</taxon>
        <taxon>Bacillota</taxon>
        <taxon>Clostridia</taxon>
        <taxon>Eubacteriales</taxon>
        <taxon>Clostridiaceae</taxon>
        <taxon>Thermobrachium</taxon>
    </lineage>
</organism>
<keyword evidence="5" id="KW-1185">Reference proteome</keyword>
<dbReference type="Gene3D" id="3.90.650.10">
    <property type="entry name" value="PurM-like C-terminal domain"/>
    <property type="match status" value="1"/>
</dbReference>
<dbReference type="CDD" id="cd02197">
    <property type="entry name" value="HypE"/>
    <property type="match status" value="1"/>
</dbReference>
<evidence type="ECO:0000256" key="1">
    <source>
        <dbReference type="ARBA" id="ARBA00006243"/>
    </source>
</evidence>
<sequence>MDEIITLSYGSGGKKTSQLIENLILPAFACNELNALSDGAILELDSNKFVFSTDSFVVSPYFFPGGDIGKLAVCGTVNDLAVCGAVPKFLSLSLIIEEGFKLEDLKKIINSIKETAEKCNVKVVTGDTKVVEKGKGDGIYINTSGIGVLTHEFLGKDKIAENDVVIVTGTVGDHGASIMAARNNLVDEFSVISDCAPIYELAQCILQYGNKVKIMRDPTRGGVATTLNEFVEGTEYSIEINEEDIPVSVKTNNLCEILGIDPLYSANEGKILAVVDYSIAESLINDLRNIELGKDAAIIGKVTKNFPSKVVLNTNLGGSRVLTKLTGAQLPRIC</sequence>
<proteinExistence type="inferred from homology"/>
<dbReference type="HOGENOM" id="CLU_049733_0_0_9"/>
<evidence type="ECO:0000313" key="4">
    <source>
        <dbReference type="EMBL" id="CDF58156.1"/>
    </source>
</evidence>
<dbReference type="InterPro" id="IPR016188">
    <property type="entry name" value="PurM-like_N"/>
</dbReference>
<dbReference type="OrthoDB" id="9801934at2"/>
<dbReference type="RefSeq" id="WP_018661977.1">
    <property type="nucleotide sequence ID" value="NZ_HF952018.1"/>
</dbReference>
<dbReference type="InterPro" id="IPR011854">
    <property type="entry name" value="HypE"/>
</dbReference>
<dbReference type="GO" id="GO:0051604">
    <property type="term" value="P:protein maturation"/>
    <property type="evidence" value="ECO:0007669"/>
    <property type="project" value="TreeGrafter"/>
</dbReference>